<dbReference type="RefSeq" id="WP_219081023.1">
    <property type="nucleotide sequence ID" value="NZ_JAHBBD010000007.1"/>
</dbReference>
<evidence type="ECO:0000256" key="2">
    <source>
        <dbReference type="SAM" id="SignalP"/>
    </source>
</evidence>
<organism evidence="3 4">
    <name type="scientific">Bifidobacterium phasiani</name>
    <dbReference type="NCBI Taxonomy" id="2834431"/>
    <lineage>
        <taxon>Bacteria</taxon>
        <taxon>Bacillati</taxon>
        <taxon>Actinomycetota</taxon>
        <taxon>Actinomycetes</taxon>
        <taxon>Bifidobacteriales</taxon>
        <taxon>Bifidobacteriaceae</taxon>
        <taxon>Bifidobacterium</taxon>
    </lineage>
</organism>
<name>A0ABS6W816_9BIFI</name>
<protein>
    <submittedName>
        <fullName evidence="3">Uncharacterized protein</fullName>
    </submittedName>
</protein>
<keyword evidence="4" id="KW-1185">Reference proteome</keyword>
<feature type="signal peptide" evidence="2">
    <location>
        <begin position="1"/>
        <end position="37"/>
    </location>
</feature>
<sequence>MHKTYRRRQGGVSFRLVTAVAAVAMLATSAIAGTAFAADETGGDRIIRDAIQADSPDPGTAPATSPPAPPAARCSWC</sequence>
<dbReference type="Proteomes" id="UP000812844">
    <property type="component" value="Unassembled WGS sequence"/>
</dbReference>
<reference evidence="3 4" key="1">
    <citation type="submission" date="2021-05" db="EMBL/GenBank/DDBJ databases">
        <title>Phylogenetic classification of ten novel species belonging to the genus Bifidobacterium comprising B. colchicus sp. nov., B. abeli sp. nov., B. bicoloris sp. nov., B. guerezis sp. nov., B. rosaliae sp. nov., B. santillanensis sp. nov., B. argentati sp. nov., B. amazzoni sp. nov., B. pluviali sp. nov., and B. pinnaculum sp. nov.</title>
        <authorList>
            <person name="Lugli G.A."/>
            <person name="Ruiz Garcia L."/>
            <person name="Margolles A."/>
            <person name="Ventura M."/>
        </authorList>
    </citation>
    <scope>NUCLEOTIDE SEQUENCE [LARGE SCALE GENOMIC DNA]</scope>
    <source>
        <strain evidence="3 4">6T3</strain>
    </source>
</reference>
<evidence type="ECO:0000256" key="1">
    <source>
        <dbReference type="SAM" id="MobiDB-lite"/>
    </source>
</evidence>
<accession>A0ABS6W816</accession>
<evidence type="ECO:0000313" key="4">
    <source>
        <dbReference type="Proteomes" id="UP000812844"/>
    </source>
</evidence>
<proteinExistence type="predicted"/>
<keyword evidence="2" id="KW-0732">Signal</keyword>
<comment type="caution">
    <text evidence="3">The sequence shown here is derived from an EMBL/GenBank/DDBJ whole genome shotgun (WGS) entry which is preliminary data.</text>
</comment>
<dbReference type="EMBL" id="JAHBBD010000007">
    <property type="protein sequence ID" value="MBW3082639.1"/>
    <property type="molecule type" value="Genomic_DNA"/>
</dbReference>
<gene>
    <name evidence="3" type="ORF">KIH73_04470</name>
</gene>
<feature type="chain" id="PRO_5045954322" evidence="2">
    <location>
        <begin position="38"/>
        <end position="77"/>
    </location>
</feature>
<feature type="region of interest" description="Disordered" evidence="1">
    <location>
        <begin position="52"/>
        <end position="77"/>
    </location>
</feature>
<evidence type="ECO:0000313" key="3">
    <source>
        <dbReference type="EMBL" id="MBW3082639.1"/>
    </source>
</evidence>